<dbReference type="Pfam" id="PF00041">
    <property type="entry name" value="fn3"/>
    <property type="match status" value="1"/>
</dbReference>
<keyword evidence="2" id="KW-0732">Signal</keyword>
<accession>A0A564YL80</accession>
<dbReference type="EMBL" id="CABIJS010000233">
    <property type="protein sequence ID" value="VUZ47324.1"/>
    <property type="molecule type" value="Genomic_DNA"/>
</dbReference>
<feature type="chain" id="PRO_5022114432" description="Fibronectin type-III domain-containing protein" evidence="2">
    <location>
        <begin position="16"/>
        <end position="169"/>
    </location>
</feature>
<name>A0A564YL80_HYMDI</name>
<feature type="domain" description="Fibronectin type-III" evidence="3">
    <location>
        <begin position="72"/>
        <end position="159"/>
    </location>
</feature>
<reference evidence="4 5" key="1">
    <citation type="submission" date="2019-07" db="EMBL/GenBank/DDBJ databases">
        <authorList>
            <person name="Jastrzebski P J."/>
            <person name="Paukszto L."/>
            <person name="Jastrzebski P J."/>
        </authorList>
    </citation>
    <scope>NUCLEOTIDE SEQUENCE [LARGE SCALE GENOMIC DNA]</scope>
    <source>
        <strain evidence="4 5">WMS-il1</strain>
    </source>
</reference>
<evidence type="ECO:0000256" key="1">
    <source>
        <dbReference type="SAM" id="MobiDB-lite"/>
    </source>
</evidence>
<proteinExistence type="predicted"/>
<feature type="region of interest" description="Disordered" evidence="1">
    <location>
        <begin position="103"/>
        <end position="122"/>
    </location>
</feature>
<evidence type="ECO:0000313" key="5">
    <source>
        <dbReference type="Proteomes" id="UP000321570"/>
    </source>
</evidence>
<dbReference type="SUPFAM" id="SSF49265">
    <property type="entry name" value="Fibronectin type III"/>
    <property type="match status" value="1"/>
</dbReference>
<protein>
    <recommendedName>
        <fullName evidence="3">Fibronectin type-III domain-containing protein</fullName>
    </recommendedName>
</protein>
<gene>
    <name evidence="4" type="ORF">WMSIL1_LOCUS6934</name>
</gene>
<organism evidence="4 5">
    <name type="scientific">Hymenolepis diminuta</name>
    <name type="common">Rat tapeworm</name>
    <dbReference type="NCBI Taxonomy" id="6216"/>
    <lineage>
        <taxon>Eukaryota</taxon>
        <taxon>Metazoa</taxon>
        <taxon>Spiralia</taxon>
        <taxon>Lophotrochozoa</taxon>
        <taxon>Platyhelminthes</taxon>
        <taxon>Cestoda</taxon>
        <taxon>Eucestoda</taxon>
        <taxon>Cyclophyllidea</taxon>
        <taxon>Hymenolepididae</taxon>
        <taxon>Hymenolepis</taxon>
    </lineage>
</organism>
<sequence length="169" mass="18595">MFPLILLFLTVATYAIDYDDQSHGVFEISNYPCLDDPGICFSVPSPPQDLTLNNFQKETAVTGGFPMDYIVLKLQWKPPAETYGELKGYQVSFRLVGPPELLTSSKSDGGDSGKMGEAESTPTLAVRRNVTGTSYTSTQIDNIQFGRIYQFEVAAYNNIDIGVPAHLNI</sequence>
<feature type="compositionally biased region" description="Basic and acidic residues" evidence="1">
    <location>
        <begin position="108"/>
        <end position="117"/>
    </location>
</feature>
<dbReference type="Gene3D" id="2.60.40.10">
    <property type="entry name" value="Immunoglobulins"/>
    <property type="match status" value="1"/>
</dbReference>
<dbReference type="InterPro" id="IPR036116">
    <property type="entry name" value="FN3_sf"/>
</dbReference>
<keyword evidence="5" id="KW-1185">Reference proteome</keyword>
<evidence type="ECO:0000313" key="4">
    <source>
        <dbReference type="EMBL" id="VUZ47324.1"/>
    </source>
</evidence>
<dbReference type="CDD" id="cd00063">
    <property type="entry name" value="FN3"/>
    <property type="match status" value="1"/>
</dbReference>
<feature type="signal peptide" evidence="2">
    <location>
        <begin position="1"/>
        <end position="15"/>
    </location>
</feature>
<dbReference type="AlphaFoldDB" id="A0A564YL80"/>
<dbReference type="Proteomes" id="UP000321570">
    <property type="component" value="Unassembled WGS sequence"/>
</dbReference>
<dbReference type="InterPro" id="IPR013783">
    <property type="entry name" value="Ig-like_fold"/>
</dbReference>
<dbReference type="InterPro" id="IPR003961">
    <property type="entry name" value="FN3_dom"/>
</dbReference>
<evidence type="ECO:0000256" key="2">
    <source>
        <dbReference type="SAM" id="SignalP"/>
    </source>
</evidence>
<feature type="non-terminal residue" evidence="4">
    <location>
        <position position="169"/>
    </location>
</feature>
<evidence type="ECO:0000259" key="3">
    <source>
        <dbReference type="Pfam" id="PF00041"/>
    </source>
</evidence>